<keyword evidence="2" id="KW-0255">Endonuclease</keyword>
<dbReference type="AlphaFoldDB" id="A0A2N5EFH8"/>
<dbReference type="Pfam" id="PF20469">
    <property type="entry name" value="OLD-like_TOPRIM"/>
    <property type="match status" value="1"/>
</dbReference>
<protein>
    <submittedName>
        <fullName evidence="2">ATP-dependent endonuclease</fullName>
    </submittedName>
</protein>
<comment type="caution">
    <text evidence="2">The sequence shown here is derived from an EMBL/GenBank/DDBJ whole genome shotgun (WGS) entry which is preliminary data.</text>
</comment>
<dbReference type="Pfam" id="PF11398">
    <property type="entry name" value="DUF2813"/>
    <property type="match status" value="1"/>
</dbReference>
<dbReference type="GO" id="GO:0004519">
    <property type="term" value="F:endonuclease activity"/>
    <property type="evidence" value="ECO:0007669"/>
    <property type="project" value="UniProtKB-KW"/>
</dbReference>
<gene>
    <name evidence="2" type="ORF">CYR55_00190</name>
</gene>
<evidence type="ECO:0000259" key="1">
    <source>
        <dbReference type="Pfam" id="PF20469"/>
    </source>
</evidence>
<sequence>MILEQIDITGFRGINRLSLSLPLSGGALPGSTLLIGENAWGKSSLLDALTLLLSPEPRLYHFTAGDFHFPAGEQHARERTLQVLLRFAEPAPGQLRQPRYRALAAAAVPGENGCRRLYYQLEGELADDGTVLTWRRFLDQHGEPLALPDIDALALTLARLHPVLRLRDARFIGRLRGKTLLPEADSPQPDAQQQAAAHQIGVLTRQLGRSPHMLSDQALEQGVTAMRQLLEHYFAEQHRAAGPLATRGSVPQPEPKQAWHSLDALNQAVGTPEGRSTRLILLGIFSTLLQARGAVRLAPGARPLLLIEDPETRLHPIMLSVAWRLLNQLPLQRLTTTNSGELISLTPMEEVTRLVREPGRVAAYRLGPAGLNPADSRKLAFHVRYNRPSALFARCWLLVEGETEVWILSQLARQCGFHFEAEGIKVIEFAQCGLRPLLKFARQMGIEWHAMVDGDEAGKKYAATARDMAGRAGESEPHRLTALPAPDMEHFLYHHGFSDVYHRVAGLPGNVPMPARRIIHKAIQRSSKPDLAIEVALAAGQRGPEAMPPLLRQMFARVVRLARGHAD</sequence>
<proteinExistence type="predicted"/>
<dbReference type="InterPro" id="IPR022602">
    <property type="entry name" value="DUF2813"/>
</dbReference>
<keyword evidence="3" id="KW-1185">Reference proteome</keyword>
<dbReference type="Proteomes" id="UP000234240">
    <property type="component" value="Unassembled WGS sequence"/>
</dbReference>
<name>A0A2N5EFH8_9GAMM</name>
<accession>A0A2N5EFH8</accession>
<dbReference type="EMBL" id="PJZF01000001">
    <property type="protein sequence ID" value="PLR41304.1"/>
    <property type="molecule type" value="Genomic_DNA"/>
</dbReference>
<dbReference type="PANTHER" id="PTHR32182">
    <property type="entry name" value="DNA REPLICATION AND REPAIR PROTEIN RECF"/>
    <property type="match status" value="1"/>
</dbReference>
<feature type="domain" description="OLD protein-like TOPRIM" evidence="1">
    <location>
        <begin position="391"/>
        <end position="455"/>
    </location>
</feature>
<dbReference type="RefSeq" id="WP_101814175.1">
    <property type="nucleotide sequence ID" value="NZ_PJZF01000001.1"/>
</dbReference>
<dbReference type="OrthoDB" id="5836727at2"/>
<dbReference type="PANTHER" id="PTHR32182:SF19">
    <property type="entry name" value="HOMOLOGY WITH RECF PROTEIN"/>
    <property type="match status" value="1"/>
</dbReference>
<dbReference type="GO" id="GO:0006302">
    <property type="term" value="P:double-strand break repair"/>
    <property type="evidence" value="ECO:0007669"/>
    <property type="project" value="TreeGrafter"/>
</dbReference>
<dbReference type="SUPFAM" id="SSF52540">
    <property type="entry name" value="P-loop containing nucleoside triphosphate hydrolases"/>
    <property type="match status" value="1"/>
</dbReference>
<dbReference type="GO" id="GO:0000731">
    <property type="term" value="P:DNA synthesis involved in DNA repair"/>
    <property type="evidence" value="ECO:0007669"/>
    <property type="project" value="TreeGrafter"/>
</dbReference>
<dbReference type="Gene3D" id="3.40.50.300">
    <property type="entry name" value="P-loop containing nucleotide triphosphate hydrolases"/>
    <property type="match status" value="1"/>
</dbReference>
<organism evidence="2 3">
    <name type="scientific">Chimaeribacter californicus</name>
    <dbReference type="NCBI Taxonomy" id="2060067"/>
    <lineage>
        <taxon>Bacteria</taxon>
        <taxon>Pseudomonadati</taxon>
        <taxon>Pseudomonadota</taxon>
        <taxon>Gammaproteobacteria</taxon>
        <taxon>Enterobacterales</taxon>
        <taxon>Yersiniaceae</taxon>
        <taxon>Chimaeribacter</taxon>
    </lineage>
</organism>
<keyword evidence="2" id="KW-0540">Nuclease</keyword>
<evidence type="ECO:0000313" key="3">
    <source>
        <dbReference type="Proteomes" id="UP000234240"/>
    </source>
</evidence>
<reference evidence="2 3" key="1">
    <citation type="submission" date="2017-12" db="EMBL/GenBank/DDBJ databases">
        <title>Characterization of six clinical isolates of Enterochimera gen. nov., a novel genus of the Yersiniaciae family and the three species Enterochimera arupensis sp. nov., Enterochimera coloradensis sp. nov, and Enterochimera californica sp. nov.</title>
        <authorList>
            <person name="Rossi A."/>
            <person name="Fisher M."/>
        </authorList>
    </citation>
    <scope>NUCLEOTIDE SEQUENCE [LARGE SCALE GENOMIC DNA]</scope>
    <source>
        <strain evidence="3">2015-Iso6</strain>
    </source>
</reference>
<dbReference type="CDD" id="cd01026">
    <property type="entry name" value="TOPRIM_OLD"/>
    <property type="match status" value="1"/>
</dbReference>
<evidence type="ECO:0000313" key="2">
    <source>
        <dbReference type="EMBL" id="PLR41304.1"/>
    </source>
</evidence>
<keyword evidence="2" id="KW-0378">Hydrolase</keyword>
<dbReference type="InterPro" id="IPR027417">
    <property type="entry name" value="P-loop_NTPase"/>
</dbReference>
<dbReference type="InterPro" id="IPR034139">
    <property type="entry name" value="TOPRIM_OLD"/>
</dbReference>